<evidence type="ECO:0000313" key="3">
    <source>
        <dbReference type="Proteomes" id="UP001281761"/>
    </source>
</evidence>
<evidence type="ECO:0000313" key="2">
    <source>
        <dbReference type="EMBL" id="KAK2955009.1"/>
    </source>
</evidence>
<name>A0ABQ9XU63_9EUKA</name>
<comment type="caution">
    <text evidence="2">The sequence shown here is derived from an EMBL/GenBank/DDBJ whole genome shotgun (WGS) entry which is preliminary data.</text>
</comment>
<feature type="compositionally biased region" description="Polar residues" evidence="1">
    <location>
        <begin position="8"/>
        <end position="20"/>
    </location>
</feature>
<reference evidence="2 3" key="1">
    <citation type="journal article" date="2022" name="bioRxiv">
        <title>Genomics of Preaxostyla Flagellates Illuminates Evolutionary Transitions and the Path Towards Mitochondrial Loss.</title>
        <authorList>
            <person name="Novak L.V.F."/>
            <person name="Treitli S.C."/>
            <person name="Pyrih J."/>
            <person name="Halakuc P."/>
            <person name="Pipaliya S.V."/>
            <person name="Vacek V."/>
            <person name="Brzon O."/>
            <person name="Soukal P."/>
            <person name="Eme L."/>
            <person name="Dacks J.B."/>
            <person name="Karnkowska A."/>
            <person name="Elias M."/>
            <person name="Hampl V."/>
        </authorList>
    </citation>
    <scope>NUCLEOTIDE SEQUENCE [LARGE SCALE GENOMIC DNA]</scope>
    <source>
        <strain evidence="2">NAU3</strain>
        <tissue evidence="2">Gut</tissue>
    </source>
</reference>
<proteinExistence type="predicted"/>
<dbReference type="EMBL" id="JARBJD010000071">
    <property type="protein sequence ID" value="KAK2955009.1"/>
    <property type="molecule type" value="Genomic_DNA"/>
</dbReference>
<dbReference type="Proteomes" id="UP001281761">
    <property type="component" value="Unassembled WGS sequence"/>
</dbReference>
<evidence type="ECO:0000256" key="1">
    <source>
        <dbReference type="SAM" id="MobiDB-lite"/>
    </source>
</evidence>
<gene>
    <name evidence="2" type="ORF">BLNAU_9940</name>
</gene>
<feature type="region of interest" description="Disordered" evidence="1">
    <location>
        <begin position="1"/>
        <end position="20"/>
    </location>
</feature>
<sequence length="321" mass="36543">MTEINPKIDTSSRAARSDLSSTPLQPVLDVSLEAQAVKFLKSLDPEDGDSIDAFLSHDGPATDESLRVFVQSIVVLISSASERTITATMEMLDSLILLSSTHFKLALVKADLIPQLINALKPQSLSFTESVDIHINVMKSIRRFLWLATPGAQADLKLEDGDEQRAVQKTVLQQVLVPSEQYLCHLCMSRFSIIGRQLSEEFSFLLPAFVQIPPYYQPTMDIVLNMPVFLTIPSCLTFFETEFSNWMFLVDMNRIQRVWNKQKEEFQQMGNAVHRMLRMEAIEDVIEEKLRNDQNKTFGKYIVDDSIRWNNLLGMNLPKPE</sequence>
<protein>
    <submittedName>
        <fullName evidence="2">Uncharacterized protein</fullName>
    </submittedName>
</protein>
<accession>A0ABQ9XU63</accession>
<organism evidence="2 3">
    <name type="scientific">Blattamonas nauphoetae</name>
    <dbReference type="NCBI Taxonomy" id="2049346"/>
    <lineage>
        <taxon>Eukaryota</taxon>
        <taxon>Metamonada</taxon>
        <taxon>Preaxostyla</taxon>
        <taxon>Oxymonadida</taxon>
        <taxon>Blattamonas</taxon>
    </lineage>
</organism>
<keyword evidence="3" id="KW-1185">Reference proteome</keyword>